<dbReference type="RefSeq" id="WP_146271245.1">
    <property type="nucleotide sequence ID" value="NZ_VOEI01000003.1"/>
</dbReference>
<protein>
    <submittedName>
        <fullName evidence="4">Electron transporter RnfD</fullName>
    </submittedName>
</protein>
<feature type="domain" description="Carbohydrate esterase 2 N-terminal" evidence="3">
    <location>
        <begin position="34"/>
        <end position="138"/>
    </location>
</feature>
<evidence type="ECO:0000256" key="1">
    <source>
        <dbReference type="SAM" id="SignalP"/>
    </source>
</evidence>
<dbReference type="SUPFAM" id="SSF52266">
    <property type="entry name" value="SGNH hydrolase"/>
    <property type="match status" value="1"/>
</dbReference>
<feature type="signal peptide" evidence="1">
    <location>
        <begin position="1"/>
        <end position="21"/>
    </location>
</feature>
<dbReference type="InterPro" id="IPR052762">
    <property type="entry name" value="PCW_deacetylase/CE"/>
</dbReference>
<dbReference type="Proteomes" id="UP000318010">
    <property type="component" value="Unassembled WGS sequence"/>
</dbReference>
<dbReference type="PANTHER" id="PTHR37834">
    <property type="entry name" value="GDSL-LIKE LIPASE/ACYLHYDROLASE DOMAIN PROTEIN (AFU_ORTHOLOGUE AFUA_2G00620)"/>
    <property type="match status" value="1"/>
</dbReference>
<dbReference type="EMBL" id="VOEI01000003">
    <property type="protein sequence ID" value="TWR26124.1"/>
    <property type="molecule type" value="Genomic_DNA"/>
</dbReference>
<dbReference type="OrthoDB" id="9801375at2"/>
<reference evidence="4 5" key="1">
    <citation type="submission" date="2019-07" db="EMBL/GenBank/DDBJ databases">
        <authorList>
            <person name="Kim J."/>
        </authorList>
    </citation>
    <scope>NUCLEOTIDE SEQUENCE [LARGE SCALE GENOMIC DNA]</scope>
    <source>
        <strain evidence="4 5">MJ1a</strain>
    </source>
</reference>
<dbReference type="InterPro" id="IPR040794">
    <property type="entry name" value="CE2_N"/>
</dbReference>
<dbReference type="PANTHER" id="PTHR37834:SF2">
    <property type="entry name" value="ESTERASE, SGNH HYDROLASE-TYPE"/>
    <property type="match status" value="1"/>
</dbReference>
<feature type="chain" id="PRO_5022000073" evidence="1">
    <location>
        <begin position="22"/>
        <end position="355"/>
    </location>
</feature>
<evidence type="ECO:0000259" key="3">
    <source>
        <dbReference type="Pfam" id="PF17996"/>
    </source>
</evidence>
<dbReference type="GO" id="GO:0016788">
    <property type="term" value="F:hydrolase activity, acting on ester bonds"/>
    <property type="evidence" value="ECO:0007669"/>
    <property type="project" value="UniProtKB-ARBA"/>
</dbReference>
<dbReference type="InterPro" id="IPR013830">
    <property type="entry name" value="SGNH_hydro"/>
</dbReference>
<keyword evidence="1" id="KW-0732">Signal</keyword>
<organism evidence="4 5">
    <name type="scientific">Mucilaginibacter achroorhodeus</name>
    <dbReference type="NCBI Taxonomy" id="2599294"/>
    <lineage>
        <taxon>Bacteria</taxon>
        <taxon>Pseudomonadati</taxon>
        <taxon>Bacteroidota</taxon>
        <taxon>Sphingobacteriia</taxon>
        <taxon>Sphingobacteriales</taxon>
        <taxon>Sphingobacteriaceae</taxon>
        <taxon>Mucilaginibacter</taxon>
    </lineage>
</organism>
<evidence type="ECO:0000313" key="4">
    <source>
        <dbReference type="EMBL" id="TWR26124.1"/>
    </source>
</evidence>
<accession>A0A563U450</accession>
<dbReference type="AlphaFoldDB" id="A0A563U450"/>
<keyword evidence="5" id="KW-1185">Reference proteome</keyword>
<dbReference type="Pfam" id="PF13472">
    <property type="entry name" value="Lipase_GDSL_2"/>
    <property type="match status" value="1"/>
</dbReference>
<dbReference type="Gene3D" id="2.60.120.260">
    <property type="entry name" value="Galactose-binding domain-like"/>
    <property type="match status" value="1"/>
</dbReference>
<comment type="caution">
    <text evidence="4">The sequence shown here is derived from an EMBL/GenBank/DDBJ whole genome shotgun (WGS) entry which is preliminary data.</text>
</comment>
<evidence type="ECO:0000259" key="2">
    <source>
        <dbReference type="Pfam" id="PF13472"/>
    </source>
</evidence>
<sequence length="355" mass="40183">MKKLSLIFLLTLVFADYVAKAQTIVNFKDPKIFYMGRTSVRDTSAELSWTAAAIIINFNGTTVKATLNDEKGLNYYNVIVDDKVVQVIKLKQGQNEYVLAVGLPAGKHKLELFKRTEYDWGRTLFCGFNIDGKLLAPPTYKHRIEYYGDSITCGMADEDTSGKDRGDNDYENGYASYANVAARYFNADMHCISKSGIGIVISWFDYVMPNIYDKIYAHGDEKWDFSKYTPEIVVVNLFQNDSWLTKAKDNEQFKKQFGSTPPTPEFIISHYQAFIKNIRSKYPKAKIVCALGSMDATKEGSPWPGYIEKAVAGLNDKGIYTHFFAFKNTPGHPSVAEQKAMGEDLIAYIKTTFKW</sequence>
<gene>
    <name evidence="4" type="ORF">FPZ42_10875</name>
</gene>
<proteinExistence type="predicted"/>
<feature type="domain" description="SGNH hydrolase-type esterase" evidence="2">
    <location>
        <begin position="147"/>
        <end position="316"/>
    </location>
</feature>
<dbReference type="Gene3D" id="3.40.50.1110">
    <property type="entry name" value="SGNH hydrolase"/>
    <property type="match status" value="1"/>
</dbReference>
<name>A0A563U450_9SPHI</name>
<evidence type="ECO:0000313" key="5">
    <source>
        <dbReference type="Proteomes" id="UP000318010"/>
    </source>
</evidence>
<dbReference type="Pfam" id="PF17996">
    <property type="entry name" value="CE2_N"/>
    <property type="match status" value="1"/>
</dbReference>
<dbReference type="InterPro" id="IPR036514">
    <property type="entry name" value="SGNH_hydro_sf"/>
</dbReference>